<dbReference type="RefSeq" id="WP_327608758.1">
    <property type="nucleotide sequence ID" value="NZ_JARZFX010000011.1"/>
</dbReference>
<accession>A0ABU6KJC8</accession>
<comment type="caution">
    <text evidence="1">The sequence shown here is derived from an EMBL/GenBank/DDBJ whole genome shotgun (WGS) entry which is preliminary data.</text>
</comment>
<sequence length="40" mass="4308">MKIIIVGSSVVDIVQPVVEFVVTAVLRFVHAGPLIVVYPC</sequence>
<gene>
    <name evidence="1" type="ORF">QGM71_17105</name>
</gene>
<organism evidence="1 2">
    <name type="scientific">Virgibacillus tibetensis</name>
    <dbReference type="NCBI Taxonomy" id="3042313"/>
    <lineage>
        <taxon>Bacteria</taxon>
        <taxon>Bacillati</taxon>
        <taxon>Bacillota</taxon>
        <taxon>Bacilli</taxon>
        <taxon>Bacillales</taxon>
        <taxon>Bacillaceae</taxon>
        <taxon>Virgibacillus</taxon>
    </lineage>
</organism>
<name>A0ABU6KJC8_9BACI</name>
<reference evidence="1 2" key="1">
    <citation type="journal article" date="2024" name="Int. J. Syst. Evol. Microbiol.">
        <title>Virgibacillus tibetensis sp. nov., isolated from salt lake on the Tibetan Plateau of China.</title>
        <authorList>
            <person name="Phurbu D."/>
            <person name="Liu Z.-X."/>
            <person name="Wang R."/>
            <person name="Zheng Y.-Y."/>
            <person name="Liu H.-C."/>
            <person name="Zhou Y.-G."/>
            <person name="Yu Y.-J."/>
            <person name="Li A.-H."/>
        </authorList>
    </citation>
    <scope>NUCLEOTIDE SEQUENCE [LARGE SCALE GENOMIC DNA]</scope>
    <source>
        <strain evidence="1 2">C22-A2</strain>
    </source>
</reference>
<dbReference type="EMBL" id="JARZFX010000011">
    <property type="protein sequence ID" value="MEC5425206.1"/>
    <property type="molecule type" value="Genomic_DNA"/>
</dbReference>
<protein>
    <submittedName>
        <fullName evidence="1">Uncharacterized protein</fullName>
    </submittedName>
</protein>
<proteinExistence type="predicted"/>
<evidence type="ECO:0000313" key="1">
    <source>
        <dbReference type="EMBL" id="MEC5425206.1"/>
    </source>
</evidence>
<evidence type="ECO:0000313" key="2">
    <source>
        <dbReference type="Proteomes" id="UP001335737"/>
    </source>
</evidence>
<keyword evidence="2" id="KW-1185">Reference proteome</keyword>
<dbReference type="Proteomes" id="UP001335737">
    <property type="component" value="Unassembled WGS sequence"/>
</dbReference>